<feature type="compositionally biased region" description="Polar residues" evidence="1">
    <location>
        <begin position="305"/>
        <end position="324"/>
    </location>
</feature>
<sequence length="331" mass="34055">MSNSQHPRALSIERWVSDSTRLLAVVLCLPLVDGVFVAVVLGGALDSLFGIVEVGLLVFGGSAMVAVILAEMDGPPKESMAVILAIGSVVIAGAGIQATLAPTIESAIDMATFERFAALVILGVAAATASAQIAEYLPSPALVIALGFLATVSPSEATFVVQTDLELIARAMAAASVGVAFGLVLAATSPWLRDVVELDRFRFGSAVALGVLAVSIVGYLPSDAPVALLVLGITALLAFDPTSEPTDAPDPGFETQMTDHDGPAGTRTDTSSGKQRTSSSAQRGTESDLSEYPLAPISDGREQSPEPTCNNSETPDPTTGTNPGQDRPPWL</sequence>
<proteinExistence type="predicted"/>
<feature type="compositionally biased region" description="Polar residues" evidence="1">
    <location>
        <begin position="267"/>
        <end position="284"/>
    </location>
</feature>
<keyword evidence="2" id="KW-0812">Transmembrane</keyword>
<gene>
    <name evidence="3" type="ORF">ACFQJ7_15815</name>
</gene>
<feature type="transmembrane region" description="Helical" evidence="2">
    <location>
        <begin position="167"/>
        <end position="189"/>
    </location>
</feature>
<keyword evidence="2" id="KW-1133">Transmembrane helix</keyword>
<organism evidence="3 4">
    <name type="scientific">Halovenus rubra</name>
    <dbReference type="NCBI Taxonomy" id="869890"/>
    <lineage>
        <taxon>Archaea</taxon>
        <taxon>Methanobacteriati</taxon>
        <taxon>Methanobacteriota</taxon>
        <taxon>Stenosarchaea group</taxon>
        <taxon>Halobacteria</taxon>
        <taxon>Halobacteriales</taxon>
        <taxon>Haloarculaceae</taxon>
        <taxon>Halovenus</taxon>
    </lineage>
</organism>
<feature type="transmembrane region" description="Helical" evidence="2">
    <location>
        <begin position="141"/>
        <end position="161"/>
    </location>
</feature>
<evidence type="ECO:0000256" key="1">
    <source>
        <dbReference type="SAM" id="MobiDB-lite"/>
    </source>
</evidence>
<feature type="transmembrane region" description="Helical" evidence="2">
    <location>
        <begin position="21"/>
        <end position="42"/>
    </location>
</feature>
<evidence type="ECO:0000313" key="4">
    <source>
        <dbReference type="Proteomes" id="UP001596414"/>
    </source>
</evidence>
<dbReference type="Proteomes" id="UP001596414">
    <property type="component" value="Unassembled WGS sequence"/>
</dbReference>
<comment type="caution">
    <text evidence="3">The sequence shown here is derived from an EMBL/GenBank/DDBJ whole genome shotgun (WGS) entry which is preliminary data.</text>
</comment>
<protein>
    <submittedName>
        <fullName evidence="3">DUF5794 domain-containing protein</fullName>
    </submittedName>
</protein>
<evidence type="ECO:0000313" key="3">
    <source>
        <dbReference type="EMBL" id="MFC7127465.1"/>
    </source>
</evidence>
<name>A0ABD5XE46_9EURY</name>
<keyword evidence="2" id="KW-0472">Membrane</keyword>
<feature type="transmembrane region" description="Helical" evidence="2">
    <location>
        <begin position="82"/>
        <end position="104"/>
    </location>
</feature>
<reference evidence="3 4" key="1">
    <citation type="journal article" date="2014" name="Int. J. Syst. Evol. Microbiol.">
        <title>Complete genome sequence of Corynebacterium casei LMG S-19264T (=DSM 44701T), isolated from a smear-ripened cheese.</title>
        <authorList>
            <consortium name="US DOE Joint Genome Institute (JGI-PGF)"/>
            <person name="Walter F."/>
            <person name="Albersmeier A."/>
            <person name="Kalinowski J."/>
            <person name="Ruckert C."/>
        </authorList>
    </citation>
    <scope>NUCLEOTIDE SEQUENCE [LARGE SCALE GENOMIC DNA]</scope>
    <source>
        <strain evidence="3 4">CGMCC 4.7215</strain>
    </source>
</reference>
<dbReference type="AlphaFoldDB" id="A0ABD5XE46"/>
<accession>A0ABD5XE46</accession>
<feature type="transmembrane region" description="Helical" evidence="2">
    <location>
        <begin position="48"/>
        <end position="70"/>
    </location>
</feature>
<dbReference type="EMBL" id="JBHSZQ010000050">
    <property type="protein sequence ID" value="MFC7127465.1"/>
    <property type="molecule type" value="Genomic_DNA"/>
</dbReference>
<feature type="region of interest" description="Disordered" evidence="1">
    <location>
        <begin position="242"/>
        <end position="331"/>
    </location>
</feature>
<dbReference type="Pfam" id="PF19107">
    <property type="entry name" value="DUF5794"/>
    <property type="match status" value="1"/>
</dbReference>
<feature type="transmembrane region" description="Helical" evidence="2">
    <location>
        <begin position="116"/>
        <end position="134"/>
    </location>
</feature>
<feature type="transmembrane region" description="Helical" evidence="2">
    <location>
        <begin position="201"/>
        <end position="220"/>
    </location>
</feature>
<dbReference type="InterPro" id="IPR043812">
    <property type="entry name" value="DUF5794"/>
</dbReference>
<dbReference type="RefSeq" id="WP_267637897.1">
    <property type="nucleotide sequence ID" value="NZ_JAODIY010000011.1"/>
</dbReference>
<evidence type="ECO:0000256" key="2">
    <source>
        <dbReference type="SAM" id="Phobius"/>
    </source>
</evidence>